<dbReference type="FunFam" id="3.40.1490.10:FF:000001">
    <property type="entry name" value="Peptidyl-tRNA hydrolase 2"/>
    <property type="match status" value="1"/>
</dbReference>
<evidence type="ECO:0000256" key="2">
    <source>
        <dbReference type="ARBA" id="ARBA00022801"/>
    </source>
</evidence>
<dbReference type="PANTHER" id="PTHR12649">
    <property type="entry name" value="PEPTIDYL-TRNA HYDROLASE 2"/>
    <property type="match status" value="1"/>
</dbReference>
<comment type="catalytic activity">
    <reaction evidence="4">
        <text>an N-acyl-L-alpha-aminoacyl-tRNA + H2O = an N-acyl-L-amino acid + a tRNA + H(+)</text>
        <dbReference type="Rhea" id="RHEA:54448"/>
        <dbReference type="Rhea" id="RHEA-COMP:10123"/>
        <dbReference type="Rhea" id="RHEA-COMP:13883"/>
        <dbReference type="ChEBI" id="CHEBI:15377"/>
        <dbReference type="ChEBI" id="CHEBI:15378"/>
        <dbReference type="ChEBI" id="CHEBI:59874"/>
        <dbReference type="ChEBI" id="CHEBI:78442"/>
        <dbReference type="ChEBI" id="CHEBI:138191"/>
        <dbReference type="EC" id="3.1.1.29"/>
    </reaction>
</comment>
<dbReference type="PANTHER" id="PTHR12649:SF11">
    <property type="entry name" value="PEPTIDYL-TRNA HYDROLASE 2, MITOCHONDRIAL"/>
    <property type="match status" value="1"/>
</dbReference>
<dbReference type="Gene3D" id="3.40.1490.10">
    <property type="entry name" value="Bit1"/>
    <property type="match status" value="1"/>
</dbReference>
<evidence type="ECO:0000256" key="3">
    <source>
        <dbReference type="ARBA" id="ARBA00038050"/>
    </source>
</evidence>
<evidence type="ECO:0000256" key="1">
    <source>
        <dbReference type="ARBA" id="ARBA00013260"/>
    </source>
</evidence>
<organism evidence="5">
    <name type="scientific">Compsopogon caeruleus</name>
    <dbReference type="NCBI Taxonomy" id="31354"/>
    <lineage>
        <taxon>Eukaryota</taxon>
        <taxon>Rhodophyta</taxon>
        <taxon>Compsopogonophyceae</taxon>
        <taxon>Compsopogonales</taxon>
        <taxon>Compsopogonaceae</taxon>
        <taxon>Compsopogon</taxon>
    </lineage>
</organism>
<dbReference type="AlphaFoldDB" id="A0A7S1XF27"/>
<dbReference type="GO" id="GO:0005829">
    <property type="term" value="C:cytosol"/>
    <property type="evidence" value="ECO:0007669"/>
    <property type="project" value="TreeGrafter"/>
</dbReference>
<dbReference type="InterPro" id="IPR002833">
    <property type="entry name" value="PTH2"/>
</dbReference>
<dbReference type="EMBL" id="HBGH01013283">
    <property type="protein sequence ID" value="CAD9235366.1"/>
    <property type="molecule type" value="Transcribed_RNA"/>
</dbReference>
<comment type="similarity">
    <text evidence="3">Belongs to the PTH2 family.</text>
</comment>
<name>A0A7S1XF27_9RHOD</name>
<dbReference type="NCBIfam" id="TIGR00283">
    <property type="entry name" value="arch_pth2"/>
    <property type="match status" value="1"/>
</dbReference>
<dbReference type="SUPFAM" id="SSF102462">
    <property type="entry name" value="Peptidyl-tRNA hydrolase II"/>
    <property type="match status" value="1"/>
</dbReference>
<dbReference type="GO" id="GO:0004045">
    <property type="term" value="F:peptidyl-tRNA hydrolase activity"/>
    <property type="evidence" value="ECO:0007669"/>
    <property type="project" value="UniProtKB-EC"/>
</dbReference>
<dbReference type="CDD" id="cd02430">
    <property type="entry name" value="PTH2"/>
    <property type="match status" value="1"/>
</dbReference>
<dbReference type="Pfam" id="PF01981">
    <property type="entry name" value="PTH2"/>
    <property type="match status" value="1"/>
</dbReference>
<evidence type="ECO:0000313" key="5">
    <source>
        <dbReference type="EMBL" id="CAD9235366.1"/>
    </source>
</evidence>
<gene>
    <name evidence="5" type="ORF">CCAE0312_LOCUS7457</name>
</gene>
<sequence>MSFGWWEVILSGLSGFIINELRHYVRVSRRENDATFVGHGNGPDGAREFKLVFCVRTDLKMTKGKIAAQCGHATLGAFKVAQRKDPNALGLWEAEAQAKIALQIKSAAEAVTLERKARALQLPTYMVYDAGRTQIAAGSLTVLAIGPADVETIDQVTGHLKLL</sequence>
<evidence type="ECO:0000256" key="4">
    <source>
        <dbReference type="ARBA" id="ARBA00048707"/>
    </source>
</evidence>
<dbReference type="EC" id="3.1.1.29" evidence="1"/>
<reference evidence="5" key="1">
    <citation type="submission" date="2021-01" db="EMBL/GenBank/DDBJ databases">
        <authorList>
            <person name="Corre E."/>
            <person name="Pelletier E."/>
            <person name="Niang G."/>
            <person name="Scheremetjew M."/>
            <person name="Finn R."/>
            <person name="Kale V."/>
            <person name="Holt S."/>
            <person name="Cochrane G."/>
            <person name="Meng A."/>
            <person name="Brown T."/>
            <person name="Cohen L."/>
        </authorList>
    </citation>
    <scope>NUCLEOTIDE SEQUENCE</scope>
    <source>
        <strain evidence="5">SAG 36.94</strain>
    </source>
</reference>
<dbReference type="InterPro" id="IPR023476">
    <property type="entry name" value="Pep_tRNA_hydro_II_dom_sf"/>
</dbReference>
<protein>
    <recommendedName>
        <fullName evidence="1">peptidyl-tRNA hydrolase</fullName>
        <ecNumber evidence="1">3.1.1.29</ecNumber>
    </recommendedName>
</protein>
<proteinExistence type="inferred from homology"/>
<accession>A0A7S1XF27</accession>
<keyword evidence="2" id="KW-0378">Hydrolase</keyword>